<sequence>MGWFDFLKKPQQTVLLDKNELHATEDFSSLQQLIERYGGAAIEKQFAIGDTIADLDWNVDMTVGTATFGSDLTFPIQMLGSVSHQSDTWLWAWANTQAQISPNILKQAHLLKAYGMKNNIPELTQTKVFATNYEGHVLASIASGMFKSRFYYAGNYGAGTAFFTIDLMEEDLKKHPEQVLTVFPQLIQTFELDHRKALSFYLKDKGFTTNESKDSITAFTAELTVKANFDEINRMTNLTAS</sequence>
<dbReference type="Proteomes" id="UP001595715">
    <property type="component" value="Unassembled WGS sequence"/>
</dbReference>
<protein>
    <submittedName>
        <fullName evidence="1">DUF6882 domain-containing protein</fullName>
    </submittedName>
</protein>
<name>A0ABV8K9G8_9BACL</name>
<evidence type="ECO:0000313" key="1">
    <source>
        <dbReference type="EMBL" id="MFC4102645.1"/>
    </source>
</evidence>
<dbReference type="EMBL" id="JBHSAM010000034">
    <property type="protein sequence ID" value="MFC4102645.1"/>
    <property type="molecule type" value="Genomic_DNA"/>
</dbReference>
<keyword evidence="2" id="KW-1185">Reference proteome</keyword>
<dbReference type="RefSeq" id="WP_377721263.1">
    <property type="nucleotide sequence ID" value="NZ_JBHSAM010000034.1"/>
</dbReference>
<dbReference type="Pfam" id="PF21813">
    <property type="entry name" value="DUF6882"/>
    <property type="match status" value="1"/>
</dbReference>
<accession>A0ABV8K9G8</accession>
<dbReference type="InterPro" id="IPR049249">
    <property type="entry name" value="DUF6882"/>
</dbReference>
<comment type="caution">
    <text evidence="1">The sequence shown here is derived from an EMBL/GenBank/DDBJ whole genome shotgun (WGS) entry which is preliminary data.</text>
</comment>
<proteinExistence type="predicted"/>
<reference evidence="2" key="1">
    <citation type="journal article" date="2019" name="Int. J. Syst. Evol. Microbiol.">
        <title>The Global Catalogue of Microorganisms (GCM) 10K type strain sequencing project: providing services to taxonomists for standard genome sequencing and annotation.</title>
        <authorList>
            <consortium name="The Broad Institute Genomics Platform"/>
            <consortium name="The Broad Institute Genome Sequencing Center for Infectious Disease"/>
            <person name="Wu L."/>
            <person name="Ma J."/>
        </authorList>
    </citation>
    <scope>NUCLEOTIDE SEQUENCE [LARGE SCALE GENOMIC DNA]</scope>
    <source>
        <strain evidence="2">IBRC-M 10987</strain>
    </source>
</reference>
<organism evidence="1 2">
    <name type="scientific">Paenibacillus xanthanilyticus</name>
    <dbReference type="NCBI Taxonomy" id="1783531"/>
    <lineage>
        <taxon>Bacteria</taxon>
        <taxon>Bacillati</taxon>
        <taxon>Bacillota</taxon>
        <taxon>Bacilli</taxon>
        <taxon>Bacillales</taxon>
        <taxon>Paenibacillaceae</taxon>
        <taxon>Paenibacillus</taxon>
    </lineage>
</organism>
<evidence type="ECO:0000313" key="2">
    <source>
        <dbReference type="Proteomes" id="UP001595715"/>
    </source>
</evidence>
<gene>
    <name evidence="1" type="ORF">ACFOZ8_23780</name>
</gene>